<evidence type="ECO:0000313" key="2">
    <source>
        <dbReference type="EMBL" id="TDD98723.1"/>
    </source>
</evidence>
<dbReference type="InterPro" id="IPR007372">
    <property type="entry name" value="Lipid/polyisoprenoid-bd_YceI"/>
</dbReference>
<dbReference type="SMART" id="SM00867">
    <property type="entry name" value="YceI"/>
    <property type="match status" value="1"/>
</dbReference>
<dbReference type="OrthoDB" id="9794147at2"/>
<dbReference type="InterPro" id="IPR036761">
    <property type="entry name" value="TTHA0802/YceI-like_sf"/>
</dbReference>
<name>A0A4R5CK40_9FLAO</name>
<dbReference type="SUPFAM" id="SSF101874">
    <property type="entry name" value="YceI-like"/>
    <property type="match status" value="1"/>
</dbReference>
<proteinExistence type="predicted"/>
<accession>A0A4R5CK40</accession>
<sequence length="193" mass="21241">MLKNKTLKYFTLLLVSVVISIQSVALAQYSPIILQWSTINVHGTSNVHDWDMKPTKIIGELGISNVKQIYALTIKIEVKSLKSGNGIMDGKTYDAFDYKKNPYVSFQLTDASQTKLTESDAEITLTGNLSFAGQTHKIAIKSIGKITKTGDYELKGSFPLKMTDFGMKPPTAMLGTMKTGDAVTIKFDVTYKG</sequence>
<dbReference type="PANTHER" id="PTHR34406">
    <property type="entry name" value="PROTEIN YCEI"/>
    <property type="match status" value="1"/>
</dbReference>
<dbReference type="Pfam" id="PF04264">
    <property type="entry name" value="YceI"/>
    <property type="match status" value="1"/>
</dbReference>
<dbReference type="Gene3D" id="2.40.128.110">
    <property type="entry name" value="Lipid/polyisoprenoid-binding, YceI-like"/>
    <property type="match status" value="1"/>
</dbReference>
<dbReference type="AlphaFoldDB" id="A0A4R5CK40"/>
<evidence type="ECO:0000259" key="1">
    <source>
        <dbReference type="SMART" id="SM00867"/>
    </source>
</evidence>
<protein>
    <submittedName>
        <fullName evidence="2">YceI family protein</fullName>
    </submittedName>
</protein>
<feature type="domain" description="Lipid/polyisoprenoid-binding YceI-like" evidence="1">
    <location>
        <begin position="35"/>
        <end position="192"/>
    </location>
</feature>
<gene>
    <name evidence="2" type="ORF">E0F76_06240</name>
</gene>
<organism evidence="2 3">
    <name type="scientific">Flavobacterium cellulosilyticum</name>
    <dbReference type="NCBI Taxonomy" id="2541731"/>
    <lineage>
        <taxon>Bacteria</taxon>
        <taxon>Pseudomonadati</taxon>
        <taxon>Bacteroidota</taxon>
        <taxon>Flavobacteriia</taxon>
        <taxon>Flavobacteriales</taxon>
        <taxon>Flavobacteriaceae</taxon>
        <taxon>Flavobacterium</taxon>
    </lineage>
</organism>
<dbReference type="PANTHER" id="PTHR34406:SF1">
    <property type="entry name" value="PROTEIN YCEI"/>
    <property type="match status" value="1"/>
</dbReference>
<dbReference type="RefSeq" id="WP_132002905.1">
    <property type="nucleotide sequence ID" value="NZ_SMFK01000002.1"/>
</dbReference>
<reference evidence="2 3" key="1">
    <citation type="submission" date="2019-03" db="EMBL/GenBank/DDBJ databases">
        <title>Flavobacterium AR-3-4 sp. nov. isolated from arctic soil.</title>
        <authorList>
            <person name="Chaudhary D.K."/>
        </authorList>
    </citation>
    <scope>NUCLEOTIDE SEQUENCE [LARGE SCALE GENOMIC DNA]</scope>
    <source>
        <strain evidence="2 3">AR-3-4</strain>
    </source>
</reference>
<evidence type="ECO:0000313" key="3">
    <source>
        <dbReference type="Proteomes" id="UP000295479"/>
    </source>
</evidence>
<dbReference type="Proteomes" id="UP000295479">
    <property type="component" value="Unassembled WGS sequence"/>
</dbReference>
<keyword evidence="3" id="KW-1185">Reference proteome</keyword>
<comment type="caution">
    <text evidence="2">The sequence shown here is derived from an EMBL/GenBank/DDBJ whole genome shotgun (WGS) entry which is preliminary data.</text>
</comment>
<dbReference type="EMBL" id="SMFK01000002">
    <property type="protein sequence ID" value="TDD98723.1"/>
    <property type="molecule type" value="Genomic_DNA"/>
</dbReference>